<dbReference type="InterPro" id="IPR053781">
    <property type="entry name" value="F-box_AtFBL13-like"/>
</dbReference>
<dbReference type="InterPro" id="IPR036047">
    <property type="entry name" value="F-box-like_dom_sf"/>
</dbReference>
<evidence type="ECO:0000313" key="3">
    <source>
        <dbReference type="EMBL" id="ONK74624.1"/>
    </source>
</evidence>
<dbReference type="SUPFAM" id="SSF81383">
    <property type="entry name" value="F-box domain"/>
    <property type="match status" value="1"/>
</dbReference>
<evidence type="ECO:0000313" key="4">
    <source>
        <dbReference type="Proteomes" id="UP000243459"/>
    </source>
</evidence>
<dbReference type="SMART" id="SM00256">
    <property type="entry name" value="FBOX"/>
    <property type="match status" value="1"/>
</dbReference>
<dbReference type="Gramene" id="ONK74624">
    <property type="protein sequence ID" value="ONK74624"/>
    <property type="gene ID" value="A4U43_C03F8410"/>
</dbReference>
<keyword evidence="4" id="KW-1185">Reference proteome</keyword>
<accession>A0A5P1F940</accession>
<gene>
    <name evidence="3" type="ORF">A4U43_C03F8410</name>
</gene>
<protein>
    <recommendedName>
        <fullName evidence="2">F-box domain-containing protein</fullName>
    </recommendedName>
</protein>
<dbReference type="AlphaFoldDB" id="A0A5P1F940"/>
<reference evidence="4" key="1">
    <citation type="journal article" date="2017" name="Nat. Commun.">
        <title>The asparagus genome sheds light on the origin and evolution of a young Y chromosome.</title>
        <authorList>
            <person name="Harkess A."/>
            <person name="Zhou J."/>
            <person name="Xu C."/>
            <person name="Bowers J.E."/>
            <person name="Van der Hulst R."/>
            <person name="Ayyampalayam S."/>
            <person name="Mercati F."/>
            <person name="Riccardi P."/>
            <person name="McKain M.R."/>
            <person name="Kakrana A."/>
            <person name="Tang H."/>
            <person name="Ray J."/>
            <person name="Groenendijk J."/>
            <person name="Arikit S."/>
            <person name="Mathioni S.M."/>
            <person name="Nakano M."/>
            <person name="Shan H."/>
            <person name="Telgmann-Rauber A."/>
            <person name="Kanno A."/>
            <person name="Yue Z."/>
            <person name="Chen H."/>
            <person name="Li W."/>
            <person name="Chen Y."/>
            <person name="Xu X."/>
            <person name="Zhang Y."/>
            <person name="Luo S."/>
            <person name="Chen H."/>
            <person name="Gao J."/>
            <person name="Mao Z."/>
            <person name="Pires J.C."/>
            <person name="Luo M."/>
            <person name="Kudrna D."/>
            <person name="Wing R.A."/>
            <person name="Meyers B.C."/>
            <person name="Yi K."/>
            <person name="Kong H."/>
            <person name="Lavrijsen P."/>
            <person name="Sunseri F."/>
            <person name="Falavigna A."/>
            <person name="Ye Y."/>
            <person name="Leebens-Mack J.H."/>
            <person name="Chen G."/>
        </authorList>
    </citation>
    <scope>NUCLEOTIDE SEQUENCE [LARGE SCALE GENOMIC DNA]</scope>
    <source>
        <strain evidence="4">cv. DH0086</strain>
    </source>
</reference>
<dbReference type="Proteomes" id="UP000243459">
    <property type="component" value="Chromosome 3"/>
</dbReference>
<feature type="domain" description="F-box" evidence="2">
    <location>
        <begin position="32"/>
        <end position="72"/>
    </location>
</feature>
<feature type="region of interest" description="Disordered" evidence="1">
    <location>
        <begin position="173"/>
        <end position="202"/>
    </location>
</feature>
<dbReference type="EMBL" id="CM007383">
    <property type="protein sequence ID" value="ONK74624.1"/>
    <property type="molecule type" value="Genomic_DNA"/>
</dbReference>
<dbReference type="OMA" id="FDCSCCR"/>
<proteinExistence type="predicted"/>
<dbReference type="InterPro" id="IPR001810">
    <property type="entry name" value="F-box_dom"/>
</dbReference>
<dbReference type="Gene3D" id="1.20.1280.50">
    <property type="match status" value="1"/>
</dbReference>
<dbReference type="InterPro" id="IPR055357">
    <property type="entry name" value="LRR_At1g61320_AtMIF1"/>
</dbReference>
<dbReference type="OrthoDB" id="692863at2759"/>
<dbReference type="CDD" id="cd22160">
    <property type="entry name" value="F-box_AtFBL13-like"/>
    <property type="match status" value="1"/>
</dbReference>
<organism evidence="3 4">
    <name type="scientific">Asparagus officinalis</name>
    <name type="common">Garden asparagus</name>
    <dbReference type="NCBI Taxonomy" id="4686"/>
    <lineage>
        <taxon>Eukaryota</taxon>
        <taxon>Viridiplantae</taxon>
        <taxon>Streptophyta</taxon>
        <taxon>Embryophyta</taxon>
        <taxon>Tracheophyta</taxon>
        <taxon>Spermatophyta</taxon>
        <taxon>Magnoliopsida</taxon>
        <taxon>Liliopsida</taxon>
        <taxon>Asparagales</taxon>
        <taxon>Asparagaceae</taxon>
        <taxon>Asparagoideae</taxon>
        <taxon>Asparagus</taxon>
    </lineage>
</organism>
<feature type="compositionally biased region" description="Acidic residues" evidence="1">
    <location>
        <begin position="174"/>
        <end position="201"/>
    </location>
</feature>
<dbReference type="Gene3D" id="3.80.10.10">
    <property type="entry name" value="Ribonuclease Inhibitor"/>
    <property type="match status" value="1"/>
</dbReference>
<dbReference type="Pfam" id="PF00646">
    <property type="entry name" value="F-box"/>
    <property type="match status" value="1"/>
</dbReference>
<dbReference type="PANTHER" id="PTHR31900:SF30">
    <property type="entry name" value="SUPERFAMILY PROTEIN, PUTATIVE-RELATED"/>
    <property type="match status" value="1"/>
</dbReference>
<dbReference type="InterPro" id="IPR032675">
    <property type="entry name" value="LRR_dom_sf"/>
</dbReference>
<sequence length="516" mass="59027">MEKVTGKCRHKLEDGEILTKDENEQSDQISKLCNAIIHHILSFLPVRDAAKTSILSKRWRKLFHSMPILDFDQKTGGALMTHPNRALVDFMSASIFFREHAPINLLRISLDYSSSFYFPIRQWIHISMKFNVLEMYLDFSGGDSFLQYRTLYVSDKLQAYYCADDNQVRWDYDSNTDESDSAEESDSESDESSSSDSDDESQNSRFIILPALFNSGSLRVLKLAKCNIPDADSMALGNLICLVLRDVDISEKMLHQMLSSCCMLENLELRLIPELKKLEFSAPKLLSMTLECCHSLKKVSIDAQGLQYFKFGLSNTTKDLSLQVPSLVKAEIGLCHNINCNVRHRADRLVNLLKDLSHVKDLSLYSKFLNDMSIPKSQMKNFTMPTVRRFKIIGKMRNDTISAMFGLVKAFDNLESLHLFIVHPSESDDVHLEEKQLRKLKSTSISCLESRLKELKVEGFEGTDIEIKLIKFLVDYCKVLAKVDIETYTPSFLTHGEIKANLLNQWSSKDLEVNYN</sequence>
<dbReference type="InterPro" id="IPR050232">
    <property type="entry name" value="FBL13/AtMIF1-like"/>
</dbReference>
<name>A0A5P1F940_ASPOF</name>
<dbReference type="SUPFAM" id="SSF52047">
    <property type="entry name" value="RNI-like"/>
    <property type="match status" value="1"/>
</dbReference>
<dbReference type="Pfam" id="PF23622">
    <property type="entry name" value="LRR_At1g61320_AtMIF1"/>
    <property type="match status" value="1"/>
</dbReference>
<dbReference type="PANTHER" id="PTHR31900">
    <property type="entry name" value="F-BOX/RNI SUPERFAMILY PROTEIN-RELATED"/>
    <property type="match status" value="1"/>
</dbReference>
<evidence type="ECO:0000256" key="1">
    <source>
        <dbReference type="SAM" id="MobiDB-lite"/>
    </source>
</evidence>
<evidence type="ECO:0000259" key="2">
    <source>
        <dbReference type="SMART" id="SM00256"/>
    </source>
</evidence>